<protein>
    <submittedName>
        <fullName evidence="3">Uncaracterized surface protein containing fasciclin (FAS1) repeats</fullName>
    </submittedName>
</protein>
<feature type="signal peptide" evidence="1">
    <location>
        <begin position="1"/>
        <end position="21"/>
    </location>
</feature>
<dbReference type="InterPro" id="IPR036378">
    <property type="entry name" value="FAS1_dom_sf"/>
</dbReference>
<evidence type="ECO:0000259" key="2">
    <source>
        <dbReference type="PROSITE" id="PS50213"/>
    </source>
</evidence>
<dbReference type="SUPFAM" id="SSF82153">
    <property type="entry name" value="FAS1 domain"/>
    <property type="match status" value="1"/>
</dbReference>
<dbReference type="Proteomes" id="UP000199550">
    <property type="component" value="Unassembled WGS sequence"/>
</dbReference>
<keyword evidence="4" id="KW-1185">Reference proteome</keyword>
<organism evidence="3 4">
    <name type="scientific">Loktanella salsilacus</name>
    <dbReference type="NCBI Taxonomy" id="195913"/>
    <lineage>
        <taxon>Bacteria</taxon>
        <taxon>Pseudomonadati</taxon>
        <taxon>Pseudomonadota</taxon>
        <taxon>Alphaproteobacteria</taxon>
        <taxon>Rhodobacterales</taxon>
        <taxon>Roseobacteraceae</taxon>
        <taxon>Loktanella</taxon>
    </lineage>
</organism>
<dbReference type="AlphaFoldDB" id="A0A1I4K1P0"/>
<accession>A0A1I4K1P0</accession>
<evidence type="ECO:0000313" key="4">
    <source>
        <dbReference type="Proteomes" id="UP000199550"/>
    </source>
</evidence>
<evidence type="ECO:0000256" key="1">
    <source>
        <dbReference type="SAM" id="SignalP"/>
    </source>
</evidence>
<gene>
    <name evidence="3" type="ORF">SAMN04488004_1546</name>
</gene>
<feature type="domain" description="FAS1" evidence="2">
    <location>
        <begin position="27"/>
        <end position="156"/>
    </location>
</feature>
<name>A0A1I4K1P0_9RHOB</name>
<dbReference type="GO" id="GO:0005615">
    <property type="term" value="C:extracellular space"/>
    <property type="evidence" value="ECO:0007669"/>
    <property type="project" value="TreeGrafter"/>
</dbReference>
<feature type="chain" id="PRO_5011510269" evidence="1">
    <location>
        <begin position="22"/>
        <end position="160"/>
    </location>
</feature>
<sequence length="160" mass="16532">MLRRTFMTTAALITLGTGVFAESHMASKDIVDTAIEAGNFTTLVAAVEAAGLVETLKGEGPFTVFAPTDEAFAKLPEGTVEGLLADPEALTKILTYHVVPGPVMAADLTDGMTATTVEGQDVTIKVGDAVMVNDATVTTPDIAASNGVIHVIDTVIMPPM</sequence>
<dbReference type="OrthoDB" id="9800666at2"/>
<keyword evidence="1" id="KW-0732">Signal</keyword>
<dbReference type="Pfam" id="PF02469">
    <property type="entry name" value="Fasciclin"/>
    <property type="match status" value="1"/>
</dbReference>
<evidence type="ECO:0000313" key="3">
    <source>
        <dbReference type="EMBL" id="SFL72507.1"/>
    </source>
</evidence>
<dbReference type="PANTHER" id="PTHR10900">
    <property type="entry name" value="PERIOSTIN-RELATED"/>
    <property type="match status" value="1"/>
</dbReference>
<reference evidence="3 4" key="1">
    <citation type="submission" date="2016-10" db="EMBL/GenBank/DDBJ databases">
        <authorList>
            <person name="de Groot N.N."/>
        </authorList>
    </citation>
    <scope>NUCLEOTIDE SEQUENCE [LARGE SCALE GENOMIC DNA]</scope>
    <source>
        <strain evidence="3 4">DSM 16199</strain>
    </source>
</reference>
<dbReference type="InterPro" id="IPR000782">
    <property type="entry name" value="FAS1_domain"/>
</dbReference>
<dbReference type="FunFam" id="2.30.180.10:FF:000019">
    <property type="entry name" value="Cell surface lipoprotein"/>
    <property type="match status" value="1"/>
</dbReference>
<dbReference type="EMBL" id="FOTF01000054">
    <property type="protein sequence ID" value="SFL72507.1"/>
    <property type="molecule type" value="Genomic_DNA"/>
</dbReference>
<dbReference type="PROSITE" id="PS50213">
    <property type="entry name" value="FAS1"/>
    <property type="match status" value="1"/>
</dbReference>
<proteinExistence type="predicted"/>
<dbReference type="PANTHER" id="PTHR10900:SF77">
    <property type="entry name" value="FI19380P1"/>
    <property type="match status" value="1"/>
</dbReference>
<dbReference type="RefSeq" id="WP_090192142.1">
    <property type="nucleotide sequence ID" value="NZ_FOTF01000054.1"/>
</dbReference>
<dbReference type="SMART" id="SM00554">
    <property type="entry name" value="FAS1"/>
    <property type="match status" value="1"/>
</dbReference>
<dbReference type="InterPro" id="IPR050904">
    <property type="entry name" value="Adhesion/Biosynth-related"/>
</dbReference>
<dbReference type="Gene3D" id="2.30.180.10">
    <property type="entry name" value="FAS1 domain"/>
    <property type="match status" value="1"/>
</dbReference>